<dbReference type="NCBIfam" id="NF009150">
    <property type="entry name" value="PRK12497.1-3"/>
    <property type="match status" value="1"/>
</dbReference>
<sequence length="117" mass="13256">MDRKAEGDAREAQARAGLERAGLRTLASNVRYRVGEIDLVMLDREVLVFVEVRYRREHDFGGALASVTSGKRRKLARAASQYLVDHPQHARRACRFDVVAIGDSRSDWVRDAFRIDG</sequence>
<dbReference type="Proteomes" id="UP001431449">
    <property type="component" value="Unassembled WGS sequence"/>
</dbReference>
<dbReference type="Gene3D" id="3.40.1350.10">
    <property type="match status" value="1"/>
</dbReference>
<dbReference type="EMBL" id="JALNMH010000010">
    <property type="protein sequence ID" value="MCK7594616.1"/>
    <property type="molecule type" value="Genomic_DNA"/>
</dbReference>
<reference evidence="3" key="1">
    <citation type="submission" date="2022-04" db="EMBL/GenBank/DDBJ databases">
        <title>Lysobacter sp. CAU 1642 isolated from sea sand.</title>
        <authorList>
            <person name="Kim W."/>
        </authorList>
    </citation>
    <scope>NUCLEOTIDE SEQUENCE</scope>
    <source>
        <strain evidence="3">CAU 1642</strain>
    </source>
</reference>
<organism evidence="3 4">
    <name type="scientific">Pseudomarimonas salicorniae</name>
    <dbReference type="NCBI Taxonomy" id="2933270"/>
    <lineage>
        <taxon>Bacteria</taxon>
        <taxon>Pseudomonadati</taxon>
        <taxon>Pseudomonadota</taxon>
        <taxon>Gammaproteobacteria</taxon>
        <taxon>Lysobacterales</taxon>
        <taxon>Lysobacteraceae</taxon>
        <taxon>Pseudomarimonas</taxon>
    </lineage>
</organism>
<evidence type="ECO:0000256" key="2">
    <source>
        <dbReference type="HAMAP-Rule" id="MF_00048"/>
    </source>
</evidence>
<proteinExistence type="inferred from homology"/>
<dbReference type="RefSeq" id="WP_248210150.1">
    <property type="nucleotide sequence ID" value="NZ_JALNMH010000010.1"/>
</dbReference>
<evidence type="ECO:0000256" key="1">
    <source>
        <dbReference type="ARBA" id="ARBA00006738"/>
    </source>
</evidence>
<name>A0ABT0GJ91_9GAMM</name>
<dbReference type="HAMAP" id="MF_00048">
    <property type="entry name" value="UPF0102"/>
    <property type="match status" value="1"/>
</dbReference>
<dbReference type="SUPFAM" id="SSF52980">
    <property type="entry name" value="Restriction endonuclease-like"/>
    <property type="match status" value="1"/>
</dbReference>
<dbReference type="Pfam" id="PF02021">
    <property type="entry name" value="UPF0102"/>
    <property type="match status" value="1"/>
</dbReference>
<comment type="similarity">
    <text evidence="1 2">Belongs to the UPF0102 family.</text>
</comment>
<dbReference type="InterPro" id="IPR011335">
    <property type="entry name" value="Restrct_endonuc-II-like"/>
</dbReference>
<evidence type="ECO:0000313" key="3">
    <source>
        <dbReference type="EMBL" id="MCK7594616.1"/>
    </source>
</evidence>
<dbReference type="NCBIfam" id="TIGR00252">
    <property type="entry name" value="YraN family protein"/>
    <property type="match status" value="1"/>
</dbReference>
<dbReference type="PANTHER" id="PTHR34039">
    <property type="entry name" value="UPF0102 PROTEIN YRAN"/>
    <property type="match status" value="1"/>
</dbReference>
<evidence type="ECO:0000313" key="4">
    <source>
        <dbReference type="Proteomes" id="UP001431449"/>
    </source>
</evidence>
<comment type="caution">
    <text evidence="3">The sequence shown here is derived from an EMBL/GenBank/DDBJ whole genome shotgun (WGS) entry which is preliminary data.</text>
</comment>
<protein>
    <recommendedName>
        <fullName evidence="2">UPF0102 protein M0G41_13160</fullName>
    </recommendedName>
</protein>
<dbReference type="InterPro" id="IPR003509">
    <property type="entry name" value="UPF0102_YraN-like"/>
</dbReference>
<dbReference type="InterPro" id="IPR011856">
    <property type="entry name" value="tRNA_endonuc-like_dom_sf"/>
</dbReference>
<keyword evidence="4" id="KW-1185">Reference proteome</keyword>
<gene>
    <name evidence="3" type="ORF">M0G41_13160</name>
</gene>
<accession>A0ABT0GJ91</accession>
<dbReference type="PANTHER" id="PTHR34039:SF1">
    <property type="entry name" value="UPF0102 PROTEIN YRAN"/>
    <property type="match status" value="1"/>
</dbReference>